<accession>A0A261Y0J9</accession>
<evidence type="ECO:0000256" key="2">
    <source>
        <dbReference type="ARBA" id="ARBA00026248"/>
    </source>
</evidence>
<dbReference type="AlphaFoldDB" id="A0A261Y0J9"/>
<dbReference type="EMBL" id="MVBO01000051">
    <property type="protein sequence ID" value="OZJ04150.1"/>
    <property type="molecule type" value="Genomic_DNA"/>
</dbReference>
<protein>
    <recommendedName>
        <fullName evidence="3">Glycosyl hydrolase family 13 catalytic domain-containing protein</fullName>
    </recommendedName>
</protein>
<dbReference type="Pfam" id="PF00128">
    <property type="entry name" value="Alpha-amylase"/>
    <property type="match status" value="1"/>
</dbReference>
<dbReference type="GO" id="GO:0005987">
    <property type="term" value="P:sucrose catabolic process"/>
    <property type="evidence" value="ECO:0007669"/>
    <property type="project" value="TreeGrafter"/>
</dbReference>
<dbReference type="PANTHER" id="PTHR10357">
    <property type="entry name" value="ALPHA-AMYLASE FAMILY MEMBER"/>
    <property type="match status" value="1"/>
</dbReference>
<organism evidence="4 5">
    <name type="scientific">Bifiguratus adelaidae</name>
    <dbReference type="NCBI Taxonomy" id="1938954"/>
    <lineage>
        <taxon>Eukaryota</taxon>
        <taxon>Fungi</taxon>
        <taxon>Fungi incertae sedis</taxon>
        <taxon>Mucoromycota</taxon>
        <taxon>Mucoromycotina</taxon>
        <taxon>Endogonomycetes</taxon>
        <taxon>Endogonales</taxon>
        <taxon>Endogonales incertae sedis</taxon>
        <taxon>Bifiguratus</taxon>
    </lineage>
</organism>
<dbReference type="OrthoDB" id="1740265at2759"/>
<reference evidence="4 5" key="1">
    <citation type="journal article" date="2017" name="Mycologia">
        <title>Bifiguratus adelaidae, gen. et sp. nov., a new member of Mucoromycotina in endophytic and soil-dwelling habitats.</title>
        <authorList>
            <person name="Torres-Cruz T.J."/>
            <person name="Billingsley Tobias T.L."/>
            <person name="Almatruk M."/>
            <person name="Hesse C."/>
            <person name="Kuske C.R."/>
            <person name="Desiro A."/>
            <person name="Benucci G.M."/>
            <person name="Bonito G."/>
            <person name="Stajich J.E."/>
            <person name="Dunlap C."/>
            <person name="Arnold A.E."/>
            <person name="Porras-Alfaro A."/>
        </authorList>
    </citation>
    <scope>NUCLEOTIDE SEQUENCE [LARGE SCALE GENOMIC DNA]</scope>
    <source>
        <strain evidence="4 5">AZ0501</strain>
    </source>
</reference>
<dbReference type="InterPro" id="IPR045857">
    <property type="entry name" value="O16G_dom_2"/>
</dbReference>
<evidence type="ECO:0000256" key="1">
    <source>
        <dbReference type="ARBA" id="ARBA00008061"/>
    </source>
</evidence>
<evidence type="ECO:0000259" key="3">
    <source>
        <dbReference type="SMART" id="SM00642"/>
    </source>
</evidence>
<comment type="caution">
    <text evidence="4">The sequence shown here is derived from an EMBL/GenBank/DDBJ whole genome shotgun (WGS) entry which is preliminary data.</text>
</comment>
<dbReference type="GO" id="GO:0033934">
    <property type="term" value="F:glucan 1,4-alpha-maltotriohydrolase activity"/>
    <property type="evidence" value="ECO:0007669"/>
    <property type="project" value="TreeGrafter"/>
</dbReference>
<keyword evidence="2" id="KW-0462">Maltose metabolism</keyword>
<gene>
    <name evidence="4" type="ORF">BZG36_03126</name>
</gene>
<comment type="similarity">
    <text evidence="1">Belongs to the glycosyl hydrolase 13 family.</text>
</comment>
<dbReference type="GO" id="GO:0004556">
    <property type="term" value="F:alpha-amylase activity"/>
    <property type="evidence" value="ECO:0007669"/>
    <property type="project" value="TreeGrafter"/>
</dbReference>
<dbReference type="Gene3D" id="3.20.20.80">
    <property type="entry name" value="Glycosidases"/>
    <property type="match status" value="1"/>
</dbReference>
<proteinExistence type="inferred from homology"/>
<dbReference type="GO" id="GO:0000025">
    <property type="term" value="P:maltose catabolic process"/>
    <property type="evidence" value="ECO:0007669"/>
    <property type="project" value="TreeGrafter"/>
</dbReference>
<keyword evidence="5" id="KW-1185">Reference proteome</keyword>
<dbReference type="Gene3D" id="3.90.400.10">
    <property type="entry name" value="Oligo-1,6-glucosidase, Domain 2"/>
    <property type="match status" value="1"/>
</dbReference>
<name>A0A261Y0J9_9FUNG</name>
<dbReference type="GO" id="GO:0004574">
    <property type="term" value="F:oligo-1,6-glucosidase activity"/>
    <property type="evidence" value="ECO:0007669"/>
    <property type="project" value="TreeGrafter"/>
</dbReference>
<evidence type="ECO:0000313" key="5">
    <source>
        <dbReference type="Proteomes" id="UP000242875"/>
    </source>
</evidence>
<sequence>MGYDVADYRDIHKPYGTMEQWSIIHQINTLGSRNLDRVETPPNETGTFGGILATMPTAFDILPTIGGSAWTYDEATEQYYLALFLPSQPDLNWENDHVRQAVREDIEFWLAKGVDGFRIDPMNLMSKHSDLLDAPIVFPDEKYQHGDMYFASGPRMHEYLQELRAKVFDKYDAMTVGELGFTKDVQSVVQYVAESRHELNMVFTGDIVDMDFGKDGKYTRHDFHPIPYVP</sequence>
<dbReference type="GO" id="GO:0004575">
    <property type="term" value="F:sucrose alpha-glucosidase activity"/>
    <property type="evidence" value="ECO:0007669"/>
    <property type="project" value="TreeGrafter"/>
</dbReference>
<dbReference type="PANTHER" id="PTHR10357:SF179">
    <property type="entry name" value="NEUTRAL AND BASIC AMINO ACID TRANSPORT PROTEIN RBAT"/>
    <property type="match status" value="1"/>
</dbReference>
<dbReference type="InterPro" id="IPR017853">
    <property type="entry name" value="GH"/>
</dbReference>
<dbReference type="InterPro" id="IPR006047">
    <property type="entry name" value="GH13_cat_dom"/>
</dbReference>
<evidence type="ECO:0000313" key="4">
    <source>
        <dbReference type="EMBL" id="OZJ04150.1"/>
    </source>
</evidence>
<dbReference type="SUPFAM" id="SSF51445">
    <property type="entry name" value="(Trans)glycosidases"/>
    <property type="match status" value="1"/>
</dbReference>
<feature type="domain" description="Glycosyl hydrolase family 13 catalytic" evidence="3">
    <location>
        <begin position="1"/>
        <end position="224"/>
    </location>
</feature>
<dbReference type="Proteomes" id="UP000242875">
    <property type="component" value="Unassembled WGS sequence"/>
</dbReference>
<dbReference type="SMART" id="SM00642">
    <property type="entry name" value="Aamy"/>
    <property type="match status" value="1"/>
</dbReference>